<dbReference type="Pfam" id="PF00857">
    <property type="entry name" value="Isochorismatase"/>
    <property type="match status" value="1"/>
</dbReference>
<dbReference type="PANTHER" id="PTHR43540">
    <property type="entry name" value="PEROXYUREIDOACRYLATE/UREIDOACRYLATE AMIDOHYDROLASE-RELATED"/>
    <property type="match status" value="1"/>
</dbReference>
<dbReference type="Proteomes" id="UP000291469">
    <property type="component" value="Chromosome"/>
</dbReference>
<sequence>MAVDSGRALVVLDLQRVVGPGGPWEVPGIERILPSVRQLIGAFGSATVLTRHRLAHSGPGTWSAFAQRWAALDEEPEWWDLLDEVSATMPQGASLIDKHTYSAYPAPELSERLSGPATELVLAGCETDCCVAATLFAAVDAGVPVSLVENAVVGPDPESHSGLIAAARRLPEQVRVVTASEALRRPYPAGGNPQKHGAPPSERGGANE</sequence>
<dbReference type="SUPFAM" id="SSF52499">
    <property type="entry name" value="Isochorismatase-like hydrolases"/>
    <property type="match status" value="1"/>
</dbReference>
<keyword evidence="1 4" id="KW-0378">Hydrolase</keyword>
<dbReference type="AlphaFoldDB" id="A0A411YEG0"/>
<dbReference type="KEGG" id="erz:ER308_07925"/>
<proteinExistence type="predicted"/>
<dbReference type="RefSeq" id="WP_131154484.1">
    <property type="nucleotide sequence ID" value="NZ_CP036402.1"/>
</dbReference>
<name>A0A411YEG0_9ACTN</name>
<feature type="region of interest" description="Disordered" evidence="2">
    <location>
        <begin position="179"/>
        <end position="208"/>
    </location>
</feature>
<keyword evidence="5" id="KW-1185">Reference proteome</keyword>
<dbReference type="GO" id="GO:0016787">
    <property type="term" value="F:hydrolase activity"/>
    <property type="evidence" value="ECO:0007669"/>
    <property type="project" value="UniProtKB-KW"/>
</dbReference>
<evidence type="ECO:0000259" key="3">
    <source>
        <dbReference type="Pfam" id="PF00857"/>
    </source>
</evidence>
<evidence type="ECO:0000256" key="1">
    <source>
        <dbReference type="ARBA" id="ARBA00022801"/>
    </source>
</evidence>
<dbReference type="EMBL" id="CP036402">
    <property type="protein sequence ID" value="QBI19487.1"/>
    <property type="molecule type" value="Genomic_DNA"/>
</dbReference>
<dbReference type="OrthoDB" id="4426059at2"/>
<protein>
    <submittedName>
        <fullName evidence="4">Cysteine hydrolase</fullName>
    </submittedName>
</protein>
<dbReference type="InterPro" id="IPR036380">
    <property type="entry name" value="Isochorismatase-like_sf"/>
</dbReference>
<evidence type="ECO:0000256" key="2">
    <source>
        <dbReference type="SAM" id="MobiDB-lite"/>
    </source>
</evidence>
<evidence type="ECO:0000313" key="4">
    <source>
        <dbReference type="EMBL" id="QBI19487.1"/>
    </source>
</evidence>
<dbReference type="CDD" id="cd00431">
    <property type="entry name" value="cysteine_hydrolases"/>
    <property type="match status" value="1"/>
</dbReference>
<gene>
    <name evidence="4" type="ORF">ER308_07925</name>
</gene>
<accession>A0A411YEG0</accession>
<reference evidence="4 5" key="1">
    <citation type="submission" date="2019-01" db="EMBL/GenBank/DDBJ databases">
        <title>Egibacter rhizosphaerae EGI 80759T.</title>
        <authorList>
            <person name="Chen D.-D."/>
            <person name="Tian Y."/>
            <person name="Jiao J.-Y."/>
            <person name="Zhang X.-T."/>
            <person name="Zhang Y.-G."/>
            <person name="Zhang Y."/>
            <person name="Xiao M."/>
            <person name="Shu W.-S."/>
            <person name="Li W.-J."/>
        </authorList>
    </citation>
    <scope>NUCLEOTIDE SEQUENCE [LARGE SCALE GENOMIC DNA]</scope>
    <source>
        <strain evidence="4 5">EGI 80759</strain>
    </source>
</reference>
<dbReference type="InterPro" id="IPR000868">
    <property type="entry name" value="Isochorismatase-like_dom"/>
</dbReference>
<organism evidence="4 5">
    <name type="scientific">Egibacter rhizosphaerae</name>
    <dbReference type="NCBI Taxonomy" id="1670831"/>
    <lineage>
        <taxon>Bacteria</taxon>
        <taxon>Bacillati</taxon>
        <taxon>Actinomycetota</taxon>
        <taxon>Nitriliruptoria</taxon>
        <taxon>Egibacterales</taxon>
        <taxon>Egibacteraceae</taxon>
        <taxon>Egibacter</taxon>
    </lineage>
</organism>
<feature type="domain" description="Isochorismatase-like" evidence="3">
    <location>
        <begin position="8"/>
        <end position="177"/>
    </location>
</feature>
<dbReference type="Gene3D" id="3.40.50.850">
    <property type="entry name" value="Isochorismatase-like"/>
    <property type="match status" value="1"/>
</dbReference>
<evidence type="ECO:0000313" key="5">
    <source>
        <dbReference type="Proteomes" id="UP000291469"/>
    </source>
</evidence>
<dbReference type="InterPro" id="IPR050272">
    <property type="entry name" value="Isochorismatase-like_hydrls"/>
</dbReference>